<proteinExistence type="predicted"/>
<protein>
    <submittedName>
        <fullName evidence="2">STAS domain-containing protein</fullName>
    </submittedName>
</protein>
<evidence type="ECO:0000259" key="1">
    <source>
        <dbReference type="Pfam" id="PF01740"/>
    </source>
</evidence>
<dbReference type="CDD" id="cd07043">
    <property type="entry name" value="STAS_anti-anti-sigma_factors"/>
    <property type="match status" value="1"/>
</dbReference>
<dbReference type="SUPFAM" id="SSF52091">
    <property type="entry name" value="SpoIIaa-like"/>
    <property type="match status" value="1"/>
</dbReference>
<dbReference type="AlphaFoldDB" id="A0AB39QVR9"/>
<feature type="domain" description="STAS" evidence="1">
    <location>
        <begin position="6"/>
        <end position="106"/>
    </location>
</feature>
<accession>A0AB39QVR9</accession>
<organism evidence="2">
    <name type="scientific">Streptomyces sp. R39</name>
    <dbReference type="NCBI Taxonomy" id="3238631"/>
    <lineage>
        <taxon>Bacteria</taxon>
        <taxon>Bacillati</taxon>
        <taxon>Actinomycetota</taxon>
        <taxon>Actinomycetes</taxon>
        <taxon>Kitasatosporales</taxon>
        <taxon>Streptomycetaceae</taxon>
        <taxon>Streptomyces</taxon>
    </lineage>
</organism>
<dbReference type="InterPro" id="IPR036513">
    <property type="entry name" value="STAS_dom_sf"/>
</dbReference>
<evidence type="ECO:0000313" key="2">
    <source>
        <dbReference type="EMBL" id="XDQ47593.1"/>
    </source>
</evidence>
<name>A0AB39QVR9_9ACTN</name>
<reference evidence="2" key="1">
    <citation type="submission" date="2024-07" db="EMBL/GenBank/DDBJ databases">
        <authorList>
            <person name="Yu S.T."/>
        </authorList>
    </citation>
    <scope>NUCLEOTIDE SEQUENCE</scope>
    <source>
        <strain evidence="2">R39</strain>
    </source>
</reference>
<dbReference type="Gene3D" id="3.30.750.24">
    <property type="entry name" value="STAS domain"/>
    <property type="match status" value="1"/>
</dbReference>
<gene>
    <name evidence="2" type="ORF">AB5J52_37900</name>
</gene>
<dbReference type="Pfam" id="PF01740">
    <property type="entry name" value="STAS"/>
    <property type="match status" value="1"/>
</dbReference>
<dbReference type="InterPro" id="IPR002645">
    <property type="entry name" value="STAS_dom"/>
</dbReference>
<dbReference type="EMBL" id="CP163441">
    <property type="protein sequence ID" value="XDQ47593.1"/>
    <property type="molecule type" value="Genomic_DNA"/>
</dbReference>
<dbReference type="RefSeq" id="WP_369226490.1">
    <property type="nucleotide sequence ID" value="NZ_CP163441.1"/>
</dbReference>
<sequence>MALPSYTIDGYRIVRVNEVVDLANADDLATEAAALIRDCDERTVIVDFDCPLLTTDGVVFLERAHAVAERCGRTLRVVAGHRISRKVLRITGADHVLDVRPDLPTALGAA</sequence>